<gene>
    <name evidence="2" type="ORF">CH333_05030</name>
</gene>
<organism evidence="2 3">
    <name type="scientific">candidate division WOR-3 bacterium JGI_Cruoil_03_44_89</name>
    <dbReference type="NCBI Taxonomy" id="1973748"/>
    <lineage>
        <taxon>Bacteria</taxon>
        <taxon>Bacteria division WOR-3</taxon>
    </lineage>
</organism>
<dbReference type="EMBL" id="NOZQ01000103">
    <property type="protein sequence ID" value="OYD15770.1"/>
    <property type="molecule type" value="Genomic_DNA"/>
</dbReference>
<name>A0A235BTE1_UNCW3</name>
<dbReference type="SUPFAM" id="SSF47598">
    <property type="entry name" value="Ribbon-helix-helix"/>
    <property type="match status" value="1"/>
</dbReference>
<accession>A0A235BTE1</accession>
<evidence type="ECO:0000313" key="2">
    <source>
        <dbReference type="EMBL" id="OYD15770.1"/>
    </source>
</evidence>
<feature type="domain" description="Ribbon-helix-helix protein CopG" evidence="1">
    <location>
        <begin position="14"/>
        <end position="50"/>
    </location>
</feature>
<dbReference type="GO" id="GO:0006355">
    <property type="term" value="P:regulation of DNA-templated transcription"/>
    <property type="evidence" value="ECO:0007669"/>
    <property type="project" value="InterPro"/>
</dbReference>
<dbReference type="InterPro" id="IPR002145">
    <property type="entry name" value="CopG"/>
</dbReference>
<dbReference type="Pfam" id="PF01402">
    <property type="entry name" value="RHH_1"/>
    <property type="match status" value="1"/>
</dbReference>
<sequence>MMKRGVYSKRVLPVRLTPEMEDELERLCKETQRPKSYFVRKALAEFLEEESLYRIALERWENKDDTIITAEEMHERLGI</sequence>
<evidence type="ECO:0000313" key="3">
    <source>
        <dbReference type="Proteomes" id="UP000215215"/>
    </source>
</evidence>
<reference evidence="2 3" key="1">
    <citation type="submission" date="2017-07" db="EMBL/GenBank/DDBJ databases">
        <title>Recovery of genomes from metagenomes via a dereplication, aggregation, and scoring strategy.</title>
        <authorList>
            <person name="Sieber C.M."/>
            <person name="Probst A.J."/>
            <person name="Sharrar A."/>
            <person name="Thomas B.C."/>
            <person name="Hess M."/>
            <person name="Tringe S.G."/>
            <person name="Banfield J.F."/>
        </authorList>
    </citation>
    <scope>NUCLEOTIDE SEQUENCE [LARGE SCALE GENOMIC DNA]</scope>
    <source>
        <strain evidence="2">JGI_Cruoil_03_44_89</strain>
    </source>
</reference>
<comment type="caution">
    <text evidence="2">The sequence shown here is derived from an EMBL/GenBank/DDBJ whole genome shotgun (WGS) entry which is preliminary data.</text>
</comment>
<dbReference type="AlphaFoldDB" id="A0A235BTE1"/>
<proteinExistence type="predicted"/>
<dbReference type="Proteomes" id="UP000215215">
    <property type="component" value="Unassembled WGS sequence"/>
</dbReference>
<dbReference type="InterPro" id="IPR010985">
    <property type="entry name" value="Ribbon_hlx_hlx"/>
</dbReference>
<evidence type="ECO:0000259" key="1">
    <source>
        <dbReference type="Pfam" id="PF01402"/>
    </source>
</evidence>
<protein>
    <recommendedName>
        <fullName evidence="1">Ribbon-helix-helix protein CopG domain-containing protein</fullName>
    </recommendedName>
</protein>